<name>A0A5P1FV83_ASPOF</name>
<dbReference type="Pfam" id="PF00005">
    <property type="entry name" value="ABC_tran"/>
    <property type="match status" value="1"/>
</dbReference>
<dbReference type="InterPro" id="IPR029481">
    <property type="entry name" value="ABC_trans_N"/>
</dbReference>
<dbReference type="Gene3D" id="3.40.50.300">
    <property type="entry name" value="P-loop containing nucleotide triphosphate hydrolases"/>
    <property type="match status" value="1"/>
</dbReference>
<evidence type="ECO:0000259" key="2">
    <source>
        <dbReference type="Pfam" id="PF14510"/>
    </source>
</evidence>
<gene>
    <name evidence="3" type="ORF">A4U43_C01F19880</name>
</gene>
<evidence type="ECO:0000259" key="1">
    <source>
        <dbReference type="Pfam" id="PF00005"/>
    </source>
</evidence>
<keyword evidence="4" id="KW-1185">Reference proteome</keyword>
<protein>
    <recommendedName>
        <fullName evidence="5">ABC transporter domain-containing protein</fullName>
    </recommendedName>
</protein>
<feature type="domain" description="ABC transporter" evidence="1">
    <location>
        <begin position="158"/>
        <end position="257"/>
    </location>
</feature>
<dbReference type="OMA" id="DMHTTEM"/>
<dbReference type="AlphaFoldDB" id="A0A5P1FV83"/>
<sequence length="399" mass="45383">MEPLGVEEVLSNLESSRRSSFRVNDDEQELRWAALEKLPTIKRAQTTIVKSAVDGVHKEVDVKKMGAREREEFIKKVLRVADEGNQRLLSKLRDRFSKVGVKLPTVEVRFHNLTVEAKCFIGNRALPTLLNSARNLAESVLEILGIKLAERTKLLIILKDVSGIIKPSRMTLLLGPPSSGKTTLLLALAGKLDQKLKAMGEIKYNGYKFNEFVPQKTATYISQNDMHTTEMTVRETLDFSARCQGVGARYDLLMDLARKEKEAGIYPEPELDLFMKAIAMEGVRSSMLTDYILRVISRKDQEQYWADKSKPYSYVSVSQFAENFKKFHVALQLEKELSIPFDKSCGHKASLVFSKHSVSYSELLEASFAKEWLLIKRNAFVYIFKTVQVSYHLTVLYLS</sequence>
<evidence type="ECO:0000313" key="3">
    <source>
        <dbReference type="EMBL" id="ONK80621.1"/>
    </source>
</evidence>
<proteinExistence type="predicted"/>
<dbReference type="Gramene" id="ONK80621">
    <property type="protein sequence ID" value="ONK80621"/>
    <property type="gene ID" value="A4U43_C01F19880"/>
</dbReference>
<dbReference type="Pfam" id="PF14510">
    <property type="entry name" value="ABC_trans_N"/>
    <property type="match status" value="1"/>
</dbReference>
<evidence type="ECO:0008006" key="5">
    <source>
        <dbReference type="Google" id="ProtNLM"/>
    </source>
</evidence>
<accession>A0A5P1FV83</accession>
<dbReference type="SUPFAM" id="SSF52540">
    <property type="entry name" value="P-loop containing nucleoside triphosphate hydrolases"/>
    <property type="match status" value="1"/>
</dbReference>
<dbReference type="PANTHER" id="PTHR48040:SF28">
    <property type="entry name" value="ABC TRANSPORTER G FAMILY MEMBER 39-LIKE"/>
    <property type="match status" value="1"/>
</dbReference>
<dbReference type="GO" id="GO:0005524">
    <property type="term" value="F:ATP binding"/>
    <property type="evidence" value="ECO:0007669"/>
    <property type="project" value="InterPro"/>
</dbReference>
<feature type="domain" description="Pleiotropic ABC efflux transporter N-terminal" evidence="2">
    <location>
        <begin position="85"/>
        <end position="131"/>
    </location>
</feature>
<dbReference type="Proteomes" id="UP000243459">
    <property type="component" value="Chromosome 1"/>
</dbReference>
<dbReference type="InterPro" id="IPR003439">
    <property type="entry name" value="ABC_transporter-like_ATP-bd"/>
</dbReference>
<evidence type="ECO:0000313" key="4">
    <source>
        <dbReference type="Proteomes" id="UP000243459"/>
    </source>
</evidence>
<dbReference type="EMBL" id="CM007381">
    <property type="protein sequence ID" value="ONK80621.1"/>
    <property type="molecule type" value="Genomic_DNA"/>
</dbReference>
<organism evidence="3 4">
    <name type="scientific">Asparagus officinalis</name>
    <name type="common">Garden asparagus</name>
    <dbReference type="NCBI Taxonomy" id="4686"/>
    <lineage>
        <taxon>Eukaryota</taxon>
        <taxon>Viridiplantae</taxon>
        <taxon>Streptophyta</taxon>
        <taxon>Embryophyta</taxon>
        <taxon>Tracheophyta</taxon>
        <taxon>Spermatophyta</taxon>
        <taxon>Magnoliopsida</taxon>
        <taxon>Liliopsida</taxon>
        <taxon>Asparagales</taxon>
        <taxon>Asparagaceae</taxon>
        <taxon>Asparagoideae</taxon>
        <taxon>Asparagus</taxon>
    </lineage>
</organism>
<dbReference type="PANTHER" id="PTHR48040">
    <property type="entry name" value="PLEIOTROPIC DRUG RESISTANCE PROTEIN 1-LIKE ISOFORM X1"/>
    <property type="match status" value="1"/>
</dbReference>
<reference evidence="4" key="1">
    <citation type="journal article" date="2017" name="Nat. Commun.">
        <title>The asparagus genome sheds light on the origin and evolution of a young Y chromosome.</title>
        <authorList>
            <person name="Harkess A."/>
            <person name="Zhou J."/>
            <person name="Xu C."/>
            <person name="Bowers J.E."/>
            <person name="Van der Hulst R."/>
            <person name="Ayyampalayam S."/>
            <person name="Mercati F."/>
            <person name="Riccardi P."/>
            <person name="McKain M.R."/>
            <person name="Kakrana A."/>
            <person name="Tang H."/>
            <person name="Ray J."/>
            <person name="Groenendijk J."/>
            <person name="Arikit S."/>
            <person name="Mathioni S.M."/>
            <person name="Nakano M."/>
            <person name="Shan H."/>
            <person name="Telgmann-Rauber A."/>
            <person name="Kanno A."/>
            <person name="Yue Z."/>
            <person name="Chen H."/>
            <person name="Li W."/>
            <person name="Chen Y."/>
            <person name="Xu X."/>
            <person name="Zhang Y."/>
            <person name="Luo S."/>
            <person name="Chen H."/>
            <person name="Gao J."/>
            <person name="Mao Z."/>
            <person name="Pires J.C."/>
            <person name="Luo M."/>
            <person name="Kudrna D."/>
            <person name="Wing R.A."/>
            <person name="Meyers B.C."/>
            <person name="Yi K."/>
            <person name="Kong H."/>
            <person name="Lavrijsen P."/>
            <person name="Sunseri F."/>
            <person name="Falavigna A."/>
            <person name="Ye Y."/>
            <person name="Leebens-Mack J.H."/>
            <person name="Chen G."/>
        </authorList>
    </citation>
    <scope>NUCLEOTIDE SEQUENCE [LARGE SCALE GENOMIC DNA]</scope>
    <source>
        <strain evidence="4">cv. DH0086</strain>
    </source>
</reference>
<dbReference type="GO" id="GO:0016887">
    <property type="term" value="F:ATP hydrolysis activity"/>
    <property type="evidence" value="ECO:0007669"/>
    <property type="project" value="InterPro"/>
</dbReference>
<dbReference type="InterPro" id="IPR027417">
    <property type="entry name" value="P-loop_NTPase"/>
</dbReference>